<dbReference type="InterPro" id="IPR052945">
    <property type="entry name" value="Mitotic_Regulator"/>
</dbReference>
<evidence type="ECO:0000259" key="1">
    <source>
        <dbReference type="PROSITE" id="PS50011"/>
    </source>
</evidence>
<dbReference type="AlphaFoldDB" id="A0A8H3MI33"/>
<reference evidence="2" key="1">
    <citation type="submission" date="2019-10" db="EMBL/GenBank/DDBJ databases">
        <title>Conservation and host-specific expression of non-tandemly repeated heterogenous ribosome RNA gene in arbuscular mycorrhizal fungi.</title>
        <authorList>
            <person name="Maeda T."/>
            <person name="Kobayashi Y."/>
            <person name="Nakagawa T."/>
            <person name="Ezawa T."/>
            <person name="Yamaguchi K."/>
            <person name="Bino T."/>
            <person name="Nishimoto Y."/>
            <person name="Shigenobu S."/>
            <person name="Kawaguchi M."/>
        </authorList>
    </citation>
    <scope>NUCLEOTIDE SEQUENCE</scope>
    <source>
        <strain evidence="2">HR1</strain>
    </source>
</reference>
<dbReference type="InterPro" id="IPR006597">
    <property type="entry name" value="Sel1-like"/>
</dbReference>
<feature type="domain" description="Protein kinase" evidence="1">
    <location>
        <begin position="490"/>
        <end position="770"/>
    </location>
</feature>
<keyword evidence="2" id="KW-0808">Transferase</keyword>
<dbReference type="OrthoDB" id="2242379at2759"/>
<dbReference type="PANTHER" id="PTHR43628">
    <property type="entry name" value="ACTIVATOR OF C KINASE PROTEIN 1-RELATED"/>
    <property type="match status" value="1"/>
</dbReference>
<dbReference type="Gene3D" id="1.10.510.10">
    <property type="entry name" value="Transferase(Phosphotransferase) domain 1"/>
    <property type="match status" value="1"/>
</dbReference>
<dbReference type="Gene3D" id="1.25.40.10">
    <property type="entry name" value="Tetratricopeptide repeat domain"/>
    <property type="match status" value="3"/>
</dbReference>
<protein>
    <submittedName>
        <fullName evidence="2">Kinase-like domain-containing protein</fullName>
    </submittedName>
</protein>
<dbReference type="GO" id="GO:0005524">
    <property type="term" value="F:ATP binding"/>
    <property type="evidence" value="ECO:0007669"/>
    <property type="project" value="InterPro"/>
</dbReference>
<dbReference type="InterPro" id="IPR000719">
    <property type="entry name" value="Prot_kinase_dom"/>
</dbReference>
<dbReference type="Pfam" id="PF00069">
    <property type="entry name" value="Pkinase"/>
    <property type="match status" value="1"/>
</dbReference>
<dbReference type="PANTHER" id="PTHR43628:SF1">
    <property type="entry name" value="CHITIN SYNTHASE REGULATORY FACTOR 2-RELATED"/>
    <property type="match status" value="1"/>
</dbReference>
<keyword evidence="2" id="KW-0418">Kinase</keyword>
<accession>A0A8H3MI33</accession>
<evidence type="ECO:0000313" key="3">
    <source>
        <dbReference type="Proteomes" id="UP000615446"/>
    </source>
</evidence>
<dbReference type="PROSITE" id="PS50011">
    <property type="entry name" value="PROTEIN_KINASE_DOM"/>
    <property type="match status" value="1"/>
</dbReference>
<proteinExistence type="predicted"/>
<dbReference type="SUPFAM" id="SSF81901">
    <property type="entry name" value="HCP-like"/>
    <property type="match status" value="3"/>
</dbReference>
<organism evidence="2 3">
    <name type="scientific">Rhizophagus clarus</name>
    <dbReference type="NCBI Taxonomy" id="94130"/>
    <lineage>
        <taxon>Eukaryota</taxon>
        <taxon>Fungi</taxon>
        <taxon>Fungi incertae sedis</taxon>
        <taxon>Mucoromycota</taxon>
        <taxon>Glomeromycotina</taxon>
        <taxon>Glomeromycetes</taxon>
        <taxon>Glomerales</taxon>
        <taxon>Glomeraceae</taxon>
        <taxon>Rhizophagus</taxon>
    </lineage>
</organism>
<dbReference type="Pfam" id="PF08238">
    <property type="entry name" value="Sel1"/>
    <property type="match status" value="11"/>
</dbReference>
<dbReference type="InterPro" id="IPR011009">
    <property type="entry name" value="Kinase-like_dom_sf"/>
</dbReference>
<dbReference type="EMBL" id="BLAL01000357">
    <property type="protein sequence ID" value="GET04817.1"/>
    <property type="molecule type" value="Genomic_DNA"/>
</dbReference>
<dbReference type="InterPro" id="IPR011990">
    <property type="entry name" value="TPR-like_helical_dom_sf"/>
</dbReference>
<dbReference type="SUPFAM" id="SSF56112">
    <property type="entry name" value="Protein kinase-like (PK-like)"/>
    <property type="match status" value="1"/>
</dbReference>
<name>A0A8H3MI33_9GLOM</name>
<comment type="caution">
    <text evidence="2">The sequence shown here is derived from an EMBL/GenBank/DDBJ whole genome shotgun (WGS) entry which is preliminary data.</text>
</comment>
<sequence length="849" mass="99258">MFSLAVCYYNGEGTEKNLEKAFHWYGKAAEKEFTGAIINLAICYRNGEGTEKNLQKAFCCFKKAAEKNNVAMFYLANCYELGEGTEKNTEKAMQWYQKAAENGEGTEKNLEKAIQWYQKAAENGDEKAMFNLAVCYYNGDGTEKNLEKAIQWCQKAAENGDERAILNLAVCYYNGEGTENNLEKVFQQYKKTAEKEFIEAMVNLAICYRNGEKTEKNLEKVFCWFKEAAEKNNIAMFYLAICHELGEETEENIGKAFEWYQKAAENEAAKKEDEGAMFNLANCHAYGEGTERNLEKASHWYHKAVKSDKRAMHNLAITYKAEGIENNLEKYFYWHQKAAENDVKESMFDLAVCYYTGEGTEKNLEKALYWFQRAAEKNDTNAMFYVASCYEKGEGAKKNLEKAIYWYHKAAEAIIEINKVSSKNEFELCDECNQPYSNYQWCQECNCKRFKQDFSKWSSKNKFIDKFIQEAQLNAKNCYEVLEWIPYNKLSSINYYDKGGFSEIHKAIWLDGPIDSWNFDKQQWNRWNFQTGYEVILKILNNSSSLDDKFLTEWRYHYNCQKKSFSKFIQIFGITQDPYNLNYIIVMSYAKQGNLRKCLSHIIKFKWEDRLKILKKIILGLKVIHQSKLTHGDFHDGNILISDDYSELFIIDLGLCKPLNDLQNPHMKEDEICGVLPYMAPEILRNQPYTLASDIYSFSMIMWEFTSGIPPFNHKAHDYHLYISICEGERPEIMKNTPKCYVDLIKECWDSNPSNRPTIIELEYKISEWIRCIEGYYKANRDGFREFKVLDIDNKFESDMFEFVEANNASVQEQTNISIIQSHPQAYYTSRNLTETLIKDDSEYLECMI</sequence>
<evidence type="ECO:0000313" key="2">
    <source>
        <dbReference type="EMBL" id="GET04817.1"/>
    </source>
</evidence>
<dbReference type="Proteomes" id="UP000615446">
    <property type="component" value="Unassembled WGS sequence"/>
</dbReference>
<gene>
    <name evidence="2" type="ORF">RCL2_003110900</name>
</gene>
<dbReference type="SMART" id="SM00671">
    <property type="entry name" value="SEL1"/>
    <property type="match status" value="12"/>
</dbReference>
<dbReference type="GO" id="GO:0004672">
    <property type="term" value="F:protein kinase activity"/>
    <property type="evidence" value="ECO:0007669"/>
    <property type="project" value="InterPro"/>
</dbReference>